<keyword evidence="1" id="KW-0472">Membrane</keyword>
<dbReference type="AlphaFoldDB" id="A0A6H0KLR7"/>
<organism evidence="2 3">
    <name type="scientific">Bacteroides faecium</name>
    <dbReference type="NCBI Taxonomy" id="2715212"/>
    <lineage>
        <taxon>Bacteria</taxon>
        <taxon>Pseudomonadati</taxon>
        <taxon>Bacteroidota</taxon>
        <taxon>Bacteroidia</taxon>
        <taxon>Bacteroidales</taxon>
        <taxon>Bacteroidaceae</taxon>
        <taxon>Bacteroides</taxon>
    </lineage>
</organism>
<evidence type="ECO:0000313" key="3">
    <source>
        <dbReference type="Proteomes" id="UP000501780"/>
    </source>
</evidence>
<proteinExistence type="predicted"/>
<protein>
    <submittedName>
        <fullName evidence="2">Uncharacterized protein</fullName>
    </submittedName>
</protein>
<gene>
    <name evidence="2" type="ORF">BacF7301_09605</name>
</gene>
<dbReference type="Proteomes" id="UP000501780">
    <property type="component" value="Chromosome"/>
</dbReference>
<dbReference type="EMBL" id="CP050831">
    <property type="protein sequence ID" value="QIU94386.1"/>
    <property type="molecule type" value="Genomic_DNA"/>
</dbReference>
<keyword evidence="1" id="KW-1133">Transmembrane helix</keyword>
<evidence type="ECO:0000313" key="2">
    <source>
        <dbReference type="EMBL" id="QIU94386.1"/>
    </source>
</evidence>
<accession>A0A6H0KLR7</accession>
<sequence length="69" mass="8002">MVSIYIHHAEYIALSASLKKLKPLKALPLVYSTFLQGMIFSGFSRYLLPAERLRIKLERLKADYSMKIQ</sequence>
<evidence type="ECO:0000256" key="1">
    <source>
        <dbReference type="SAM" id="Phobius"/>
    </source>
</evidence>
<dbReference type="RefSeq" id="WP_167962271.1">
    <property type="nucleotide sequence ID" value="NZ_CP050831.1"/>
</dbReference>
<feature type="transmembrane region" description="Helical" evidence="1">
    <location>
        <begin position="29"/>
        <end position="48"/>
    </location>
</feature>
<keyword evidence="1" id="KW-0812">Transmembrane</keyword>
<name>A0A6H0KLR7_9BACE</name>
<keyword evidence="3" id="KW-1185">Reference proteome</keyword>
<reference evidence="2 3" key="1">
    <citation type="submission" date="2020-03" db="EMBL/GenBank/DDBJ databases">
        <title>Genomic analysis of Bacteroides faecium CBA7301.</title>
        <authorList>
            <person name="Kim J."/>
            <person name="Roh S.W."/>
        </authorList>
    </citation>
    <scope>NUCLEOTIDE SEQUENCE [LARGE SCALE GENOMIC DNA]</scope>
    <source>
        <strain evidence="2 3">CBA7301</strain>
    </source>
</reference>
<dbReference type="KEGG" id="bfc:BacF7301_09605"/>